<accession>A0A917GV62</accession>
<dbReference type="GO" id="GO:0005975">
    <property type="term" value="P:carbohydrate metabolic process"/>
    <property type="evidence" value="ECO:0007669"/>
    <property type="project" value="InterPro"/>
</dbReference>
<dbReference type="InterPro" id="IPR005501">
    <property type="entry name" value="LamB/YcsF/PxpA-like"/>
</dbReference>
<protein>
    <submittedName>
        <fullName evidence="1">LamB/YcsF family protein</fullName>
    </submittedName>
</protein>
<evidence type="ECO:0000313" key="1">
    <source>
        <dbReference type="EMBL" id="GGG58252.1"/>
    </source>
</evidence>
<dbReference type="Pfam" id="PF03746">
    <property type="entry name" value="LamB_YcsF"/>
    <property type="match status" value="1"/>
</dbReference>
<dbReference type="PANTHER" id="PTHR30292:SF0">
    <property type="entry name" value="5-OXOPROLINASE SUBUNIT A"/>
    <property type="match status" value="1"/>
</dbReference>
<name>A0A917GV62_9MICC</name>
<evidence type="ECO:0000313" key="2">
    <source>
        <dbReference type="Proteomes" id="UP000638848"/>
    </source>
</evidence>
<sequence length="266" mass="27990">MTGHPIPRSPSHSYAVTMATEQTRPTVNSDLGEGIGLHRFGNDPELLQIVDLANVACGFHAGDPDIMSATVAAAVEHGVAIGAHPSLPDQWGFGRRAMVLTPEEVESLVRYQVGALTGFLRRHGAELNHIKPHGSLYGMVARDAALMESVAAVAADYGVAVLGMAGTPHESVCAERGVPFVAELYVDLDYNAEGGLIIQRTPHATDPQAAADRVRQALTEGSIHADDGTELPMRFDSVCVHSDAPGAPAVARAVREAIDALRTAPA</sequence>
<comment type="caution">
    <text evidence="1">The sequence shown here is derived from an EMBL/GenBank/DDBJ whole genome shotgun (WGS) entry which is preliminary data.</text>
</comment>
<reference evidence="1" key="1">
    <citation type="journal article" date="2014" name="Int. J. Syst. Evol. Microbiol.">
        <title>Complete genome sequence of Corynebacterium casei LMG S-19264T (=DSM 44701T), isolated from a smear-ripened cheese.</title>
        <authorList>
            <consortium name="US DOE Joint Genome Institute (JGI-PGF)"/>
            <person name="Walter F."/>
            <person name="Albersmeier A."/>
            <person name="Kalinowski J."/>
            <person name="Ruckert C."/>
        </authorList>
    </citation>
    <scope>NUCLEOTIDE SEQUENCE</scope>
    <source>
        <strain evidence="1">CGMCC 1.12187</strain>
    </source>
</reference>
<dbReference type="NCBIfam" id="NF003814">
    <property type="entry name" value="PRK05406.1-3"/>
    <property type="match status" value="1"/>
</dbReference>
<dbReference type="Proteomes" id="UP000638848">
    <property type="component" value="Unassembled WGS sequence"/>
</dbReference>
<keyword evidence="2" id="KW-1185">Reference proteome</keyword>
<dbReference type="InterPro" id="IPR011330">
    <property type="entry name" value="Glyco_hydro/deAcase_b/a-brl"/>
</dbReference>
<dbReference type="Gene3D" id="3.20.20.370">
    <property type="entry name" value="Glycoside hydrolase/deacetylase"/>
    <property type="match status" value="1"/>
</dbReference>
<dbReference type="EMBL" id="BMEQ01000010">
    <property type="protein sequence ID" value="GGG58252.1"/>
    <property type="molecule type" value="Genomic_DNA"/>
</dbReference>
<proteinExistence type="predicted"/>
<dbReference type="PANTHER" id="PTHR30292">
    <property type="entry name" value="UNCHARACTERIZED PROTEIN YBGL-RELATED"/>
    <property type="match status" value="1"/>
</dbReference>
<gene>
    <name evidence="1" type="ORF">GCM10011374_21350</name>
</gene>
<reference evidence="1" key="2">
    <citation type="submission" date="2020-09" db="EMBL/GenBank/DDBJ databases">
        <authorList>
            <person name="Sun Q."/>
            <person name="Zhou Y."/>
        </authorList>
    </citation>
    <scope>NUCLEOTIDE SEQUENCE</scope>
    <source>
        <strain evidence="1">CGMCC 1.12187</strain>
    </source>
</reference>
<dbReference type="AlphaFoldDB" id="A0A917GV62"/>
<dbReference type="SUPFAM" id="SSF88713">
    <property type="entry name" value="Glycoside hydrolase/deacetylase"/>
    <property type="match status" value="1"/>
</dbReference>
<organism evidence="1 2">
    <name type="scientific">Kocuria dechangensis</name>
    <dbReference type="NCBI Taxonomy" id="1176249"/>
    <lineage>
        <taxon>Bacteria</taxon>
        <taxon>Bacillati</taxon>
        <taxon>Actinomycetota</taxon>
        <taxon>Actinomycetes</taxon>
        <taxon>Micrococcales</taxon>
        <taxon>Micrococcaceae</taxon>
        <taxon>Kocuria</taxon>
    </lineage>
</organism>